<reference evidence="4" key="1">
    <citation type="submission" date="2022-06" db="EMBL/GenBank/DDBJ databases">
        <title>Diverse halophilic archaea isolated from saline environments.</title>
        <authorList>
            <person name="Cui H.-L."/>
        </authorList>
    </citation>
    <scope>NUCLEOTIDE SEQUENCE</scope>
    <source>
        <strain evidence="4">WLHS1</strain>
    </source>
</reference>
<evidence type="ECO:0000259" key="3">
    <source>
        <dbReference type="Pfam" id="PF03703"/>
    </source>
</evidence>
<evidence type="ECO:0000313" key="4">
    <source>
        <dbReference type="EMBL" id="UTF53081.1"/>
    </source>
</evidence>
<feature type="region of interest" description="Disordered" evidence="1">
    <location>
        <begin position="362"/>
        <end position="421"/>
    </location>
</feature>
<dbReference type="PANTHER" id="PTHR34473">
    <property type="entry name" value="UPF0699 TRANSMEMBRANE PROTEIN YDBS"/>
    <property type="match status" value="1"/>
</dbReference>
<feature type="compositionally biased region" description="Polar residues" evidence="1">
    <location>
        <begin position="366"/>
        <end position="380"/>
    </location>
</feature>
<keyword evidence="2" id="KW-0472">Membrane</keyword>
<name>A0A9E7SVJ9_9EURY</name>
<dbReference type="Pfam" id="PF03703">
    <property type="entry name" value="bPH_2"/>
    <property type="match status" value="3"/>
</dbReference>
<protein>
    <submittedName>
        <fullName evidence="4">PH domain-containing protein</fullName>
    </submittedName>
</protein>
<dbReference type="EMBL" id="CP100355">
    <property type="protein sequence ID" value="UTF53081.1"/>
    <property type="molecule type" value="Genomic_DNA"/>
</dbReference>
<feature type="transmembrane region" description="Helical" evidence="2">
    <location>
        <begin position="199"/>
        <end position="225"/>
    </location>
</feature>
<dbReference type="Proteomes" id="UP001056855">
    <property type="component" value="Chromosome"/>
</dbReference>
<dbReference type="InterPro" id="IPR014529">
    <property type="entry name" value="UCP026631"/>
</dbReference>
<feature type="transmembrane region" description="Helical" evidence="2">
    <location>
        <begin position="455"/>
        <end position="472"/>
    </location>
</feature>
<keyword evidence="5" id="KW-1185">Reference proteome</keyword>
<dbReference type="KEGG" id="sawl:NGM29_15065"/>
<feature type="transmembrane region" description="Helical" evidence="2">
    <location>
        <begin position="36"/>
        <end position="57"/>
    </location>
</feature>
<dbReference type="InterPro" id="IPR005182">
    <property type="entry name" value="YdbS-like_PH"/>
</dbReference>
<feature type="transmembrane region" description="Helical" evidence="2">
    <location>
        <begin position="245"/>
        <end position="268"/>
    </location>
</feature>
<dbReference type="PANTHER" id="PTHR34473:SF3">
    <property type="entry name" value="TRANSMEMBRANE PROTEIN-RELATED"/>
    <property type="match status" value="1"/>
</dbReference>
<sequence>MKRLHPSSVIVRSLSRSLNLGFFFFVVGLVTSPGEVGANLFVVGVFVLGGILVGVLYELAYYERFRYAVTDDTFDVVSGVVSRRDREVPLHRVQNVDVRQTALHRLFGIAAVHVETAGGSRTEITLRYVDEAEARALTRRLRTGAEAEAEAELGDADSGEPTTAETDAGRAPREPGDGVAGARDADAERTLFRIKPKELAILSVFTIDPGASLLGGLILSFASGFDPTTLVPIDLLESDLPGTGLVAILWAGFLFLLAAWILSALLTLTRYYGFRLTRVGDELYYERGLVQRYSGTIPLEKVQTLTITESVPYRWFGYASLAVETAGYGPEQSDSRGTESAIPLAEFGRVVALARSIEPFEAGEASRTSGTGETADSTGSALDAPDAVSAGDAPDAVDAPADAIDAPTDESNDSDLPSLDRPPLRARERYAVRYIAVITVVLAAGYVLASRTEIVRDWYAFAPLLFLVPLAAHLKWRNRGYRVGEAYFYARTGFWRRSTKIVPAYRVQSVLNAQTVFQRRRRLASVTADTASSATLLGRSATAHDIDAERALEVQWTLEERLQEQRRVRSHESGGSASD</sequence>
<feature type="domain" description="YdbS-like PH" evidence="3">
    <location>
        <begin position="271"/>
        <end position="330"/>
    </location>
</feature>
<feature type="domain" description="YdbS-like PH" evidence="3">
    <location>
        <begin position="476"/>
        <end position="555"/>
    </location>
</feature>
<feature type="compositionally biased region" description="Low complexity" evidence="1">
    <location>
        <begin position="383"/>
        <end position="406"/>
    </location>
</feature>
<evidence type="ECO:0000256" key="1">
    <source>
        <dbReference type="SAM" id="MobiDB-lite"/>
    </source>
</evidence>
<feature type="transmembrane region" description="Helical" evidence="2">
    <location>
        <begin position="431"/>
        <end position="449"/>
    </location>
</feature>
<keyword evidence="2" id="KW-0812">Transmembrane</keyword>
<dbReference type="GeneID" id="73291393"/>
<dbReference type="AlphaFoldDB" id="A0A9E7SVJ9"/>
<dbReference type="PIRSF" id="PIRSF026631">
    <property type="entry name" value="UCP026631"/>
    <property type="match status" value="1"/>
</dbReference>
<feature type="transmembrane region" description="Helical" evidence="2">
    <location>
        <begin position="9"/>
        <end position="30"/>
    </location>
</feature>
<feature type="compositionally biased region" description="Basic and acidic residues" evidence="1">
    <location>
        <begin position="167"/>
        <end position="176"/>
    </location>
</feature>
<evidence type="ECO:0000313" key="5">
    <source>
        <dbReference type="Proteomes" id="UP001056855"/>
    </source>
</evidence>
<accession>A0A9E7SVJ9</accession>
<gene>
    <name evidence="4" type="ORF">NGM29_15065</name>
</gene>
<proteinExistence type="predicted"/>
<evidence type="ECO:0000256" key="2">
    <source>
        <dbReference type="SAM" id="Phobius"/>
    </source>
</evidence>
<keyword evidence="2" id="KW-1133">Transmembrane helix</keyword>
<dbReference type="RefSeq" id="WP_254157224.1">
    <property type="nucleotide sequence ID" value="NZ_CP100355.1"/>
</dbReference>
<feature type="region of interest" description="Disordered" evidence="1">
    <location>
        <begin position="141"/>
        <end position="184"/>
    </location>
</feature>
<organism evidence="4 5">
    <name type="scientific">Natronosalvus rutilus</name>
    <dbReference type="NCBI Taxonomy" id="2953753"/>
    <lineage>
        <taxon>Archaea</taxon>
        <taxon>Methanobacteriati</taxon>
        <taxon>Methanobacteriota</taxon>
        <taxon>Stenosarchaea group</taxon>
        <taxon>Halobacteria</taxon>
        <taxon>Halobacteriales</taxon>
        <taxon>Natrialbaceae</taxon>
        <taxon>Natronosalvus</taxon>
    </lineage>
</organism>
<feature type="domain" description="YdbS-like PH" evidence="3">
    <location>
        <begin position="62"/>
        <end position="140"/>
    </location>
</feature>
<feature type="compositionally biased region" description="Acidic residues" evidence="1">
    <location>
        <begin position="147"/>
        <end position="158"/>
    </location>
</feature>